<dbReference type="NCBIfam" id="TIGR01826">
    <property type="entry name" value="CofD_related"/>
    <property type="match status" value="1"/>
</dbReference>
<evidence type="ECO:0000313" key="3">
    <source>
        <dbReference type="EMBL" id="OGI60854.1"/>
    </source>
</evidence>
<dbReference type="InterPro" id="IPR038136">
    <property type="entry name" value="CofD-like_dom_sf"/>
</dbReference>
<dbReference type="Pfam" id="PF01933">
    <property type="entry name" value="CofD"/>
    <property type="match status" value="1"/>
</dbReference>
<comment type="similarity">
    <text evidence="2">Belongs to the gluconeogenesis factor family.</text>
</comment>
<dbReference type="Gene3D" id="3.40.50.10680">
    <property type="entry name" value="CofD-like domains"/>
    <property type="match status" value="1"/>
</dbReference>
<organism evidence="3 4">
    <name type="scientific">Candidatus Nomurabacteria bacterium RIFCSPHIGHO2_01_FULL_38_19</name>
    <dbReference type="NCBI Taxonomy" id="1801732"/>
    <lineage>
        <taxon>Bacteria</taxon>
        <taxon>Candidatus Nomuraibacteriota</taxon>
    </lineage>
</organism>
<dbReference type="EMBL" id="MFTI01000013">
    <property type="protein sequence ID" value="OGI60854.1"/>
    <property type="molecule type" value="Genomic_DNA"/>
</dbReference>
<dbReference type="SUPFAM" id="SSF142338">
    <property type="entry name" value="CofD-like"/>
    <property type="match status" value="1"/>
</dbReference>
<evidence type="ECO:0000313" key="4">
    <source>
        <dbReference type="Proteomes" id="UP000177869"/>
    </source>
</evidence>
<dbReference type="Proteomes" id="UP000177869">
    <property type="component" value="Unassembled WGS sequence"/>
</dbReference>
<dbReference type="GO" id="GO:0043743">
    <property type="term" value="F:LPPG:FO 2-phospho-L-lactate transferase activity"/>
    <property type="evidence" value="ECO:0007669"/>
    <property type="project" value="InterPro"/>
</dbReference>
<dbReference type="HAMAP" id="MF_00973">
    <property type="entry name" value="Gluconeogen_factor"/>
    <property type="match status" value="1"/>
</dbReference>
<dbReference type="PANTHER" id="PTHR30135">
    <property type="entry name" value="UNCHARACTERIZED PROTEIN YVCK-RELATED"/>
    <property type="match status" value="1"/>
</dbReference>
<sequence>MKNIVTIGGGTGSYTVLSGLKNLSNISLTAIVSMADDGGSTGVLMDELGVLPPGDVRQCLVALSEHSNVVRELMNYRFSEGTLKGHNFGNIFLAALEKVTGDFVKGVEVASEILKVKGVVVPITSNKAKLSMLLKNGKLIEGENKINHSNIQAVGIKKIFYKSNVKLNENAKHSILEADYIILGPGNYYCSLVPNLIVNGFKQAVFESKAQIILLINLTNKRGHTKHWKVSDYVEDIENYLGKSVDVILINNQMPSKKQIEHYKLQEGDGVLVEDNFNDKRVLREFLLSHVIFKFTDGDVLANVRSFIRHDSIKLANCIKKIIDK</sequence>
<dbReference type="AlphaFoldDB" id="A0A1F6UU47"/>
<evidence type="ECO:0000256" key="1">
    <source>
        <dbReference type="ARBA" id="ARBA00022490"/>
    </source>
</evidence>
<dbReference type="GO" id="GO:0008360">
    <property type="term" value="P:regulation of cell shape"/>
    <property type="evidence" value="ECO:0007669"/>
    <property type="project" value="UniProtKB-UniRule"/>
</dbReference>
<accession>A0A1F6UU47</accession>
<dbReference type="GO" id="GO:0005737">
    <property type="term" value="C:cytoplasm"/>
    <property type="evidence" value="ECO:0007669"/>
    <property type="project" value="UniProtKB-SubCell"/>
</dbReference>
<proteinExistence type="inferred from homology"/>
<dbReference type="STRING" id="1801732.A2814_03525"/>
<reference evidence="3 4" key="1">
    <citation type="journal article" date="2016" name="Nat. Commun.">
        <title>Thousands of microbial genomes shed light on interconnected biogeochemical processes in an aquifer system.</title>
        <authorList>
            <person name="Anantharaman K."/>
            <person name="Brown C.T."/>
            <person name="Hug L.A."/>
            <person name="Sharon I."/>
            <person name="Castelle C.J."/>
            <person name="Probst A.J."/>
            <person name="Thomas B.C."/>
            <person name="Singh A."/>
            <person name="Wilkins M.J."/>
            <person name="Karaoz U."/>
            <person name="Brodie E.L."/>
            <person name="Williams K.H."/>
            <person name="Hubbard S.S."/>
            <person name="Banfield J.F."/>
        </authorList>
    </citation>
    <scope>NUCLEOTIDE SEQUENCE [LARGE SCALE GENOMIC DNA]</scope>
</reference>
<evidence type="ECO:0000256" key="2">
    <source>
        <dbReference type="HAMAP-Rule" id="MF_00973"/>
    </source>
</evidence>
<gene>
    <name evidence="3" type="ORF">A2814_03525</name>
</gene>
<keyword evidence="1 2" id="KW-0963">Cytoplasm</keyword>
<dbReference type="InterPro" id="IPR002882">
    <property type="entry name" value="CofD"/>
</dbReference>
<protein>
    <recommendedName>
        <fullName evidence="2">Putative gluconeogenesis factor</fullName>
    </recommendedName>
</protein>
<comment type="subcellular location">
    <subcellularLocation>
        <location evidence="2">Cytoplasm</location>
    </subcellularLocation>
</comment>
<dbReference type="PANTHER" id="PTHR30135:SF3">
    <property type="entry name" value="GLUCONEOGENESIS FACTOR-RELATED"/>
    <property type="match status" value="1"/>
</dbReference>
<comment type="function">
    <text evidence="2">Required for morphogenesis under gluconeogenic growth conditions.</text>
</comment>
<name>A0A1F6UU47_9BACT</name>
<dbReference type="InterPro" id="IPR010119">
    <property type="entry name" value="Gluconeogen_factor"/>
</dbReference>
<comment type="caution">
    <text evidence="3">The sequence shown here is derived from an EMBL/GenBank/DDBJ whole genome shotgun (WGS) entry which is preliminary data.</text>
</comment>
<dbReference type="CDD" id="cd07187">
    <property type="entry name" value="YvcK_like"/>
    <property type="match status" value="1"/>
</dbReference>